<evidence type="ECO:0000313" key="7">
    <source>
        <dbReference type="Proteomes" id="UP000016930"/>
    </source>
</evidence>
<evidence type="ECO:0008006" key="8">
    <source>
        <dbReference type="Google" id="ProtNLM"/>
    </source>
</evidence>
<dbReference type="InterPro" id="IPR020946">
    <property type="entry name" value="Flavin_mOase-like"/>
</dbReference>
<dbReference type="PANTHER" id="PTHR23023">
    <property type="entry name" value="DIMETHYLANILINE MONOOXYGENASE"/>
    <property type="match status" value="1"/>
</dbReference>
<keyword evidence="4" id="KW-0521">NADP</keyword>
<keyword evidence="3" id="KW-0274">FAD</keyword>
<dbReference type="HOGENOM" id="CLU_006909_5_1_1"/>
<keyword evidence="5" id="KW-0560">Oxidoreductase</keyword>
<dbReference type="InterPro" id="IPR036188">
    <property type="entry name" value="FAD/NAD-bd_sf"/>
</dbReference>
<organism evidence="6 7">
    <name type="scientific">Ceriporiopsis subvermispora (strain B)</name>
    <name type="common">White-rot fungus</name>
    <name type="synonym">Gelatoporia subvermispora</name>
    <dbReference type="NCBI Taxonomy" id="914234"/>
    <lineage>
        <taxon>Eukaryota</taxon>
        <taxon>Fungi</taxon>
        <taxon>Dikarya</taxon>
        <taxon>Basidiomycota</taxon>
        <taxon>Agaricomycotina</taxon>
        <taxon>Agaricomycetes</taxon>
        <taxon>Polyporales</taxon>
        <taxon>Gelatoporiaceae</taxon>
        <taxon>Gelatoporia</taxon>
    </lineage>
</organism>
<dbReference type="EMBL" id="KB445800">
    <property type="protein sequence ID" value="EMD35458.1"/>
    <property type="molecule type" value="Genomic_DNA"/>
</dbReference>
<proteinExistence type="inferred from homology"/>
<accession>M2QEI8</accession>
<reference evidence="6 7" key="1">
    <citation type="journal article" date="2012" name="Proc. Natl. Acad. Sci. U.S.A.">
        <title>Comparative genomics of Ceriporiopsis subvermispora and Phanerochaete chrysosporium provide insight into selective ligninolysis.</title>
        <authorList>
            <person name="Fernandez-Fueyo E."/>
            <person name="Ruiz-Duenas F.J."/>
            <person name="Ferreira P."/>
            <person name="Floudas D."/>
            <person name="Hibbett D.S."/>
            <person name="Canessa P."/>
            <person name="Larrondo L.F."/>
            <person name="James T.Y."/>
            <person name="Seelenfreund D."/>
            <person name="Lobos S."/>
            <person name="Polanco R."/>
            <person name="Tello M."/>
            <person name="Honda Y."/>
            <person name="Watanabe T."/>
            <person name="Watanabe T."/>
            <person name="Ryu J.S."/>
            <person name="Kubicek C.P."/>
            <person name="Schmoll M."/>
            <person name="Gaskell J."/>
            <person name="Hammel K.E."/>
            <person name="St John F.J."/>
            <person name="Vanden Wymelenberg A."/>
            <person name="Sabat G."/>
            <person name="Splinter BonDurant S."/>
            <person name="Syed K."/>
            <person name="Yadav J.S."/>
            <person name="Doddapaneni H."/>
            <person name="Subramanian V."/>
            <person name="Lavin J.L."/>
            <person name="Oguiza J.A."/>
            <person name="Perez G."/>
            <person name="Pisabarro A.G."/>
            <person name="Ramirez L."/>
            <person name="Santoyo F."/>
            <person name="Master E."/>
            <person name="Coutinho P.M."/>
            <person name="Henrissat B."/>
            <person name="Lombard V."/>
            <person name="Magnuson J.K."/>
            <person name="Kuees U."/>
            <person name="Hori C."/>
            <person name="Igarashi K."/>
            <person name="Samejima M."/>
            <person name="Held B.W."/>
            <person name="Barry K.W."/>
            <person name="LaButti K.M."/>
            <person name="Lapidus A."/>
            <person name="Lindquist E.A."/>
            <person name="Lucas S.M."/>
            <person name="Riley R."/>
            <person name="Salamov A.A."/>
            <person name="Hoffmeister D."/>
            <person name="Schwenk D."/>
            <person name="Hadar Y."/>
            <person name="Yarden O."/>
            <person name="de Vries R.P."/>
            <person name="Wiebenga A."/>
            <person name="Stenlid J."/>
            <person name="Eastwood D."/>
            <person name="Grigoriev I.V."/>
            <person name="Berka R.M."/>
            <person name="Blanchette R.A."/>
            <person name="Kersten P."/>
            <person name="Martinez A.T."/>
            <person name="Vicuna R."/>
            <person name="Cullen D."/>
        </authorList>
    </citation>
    <scope>NUCLEOTIDE SEQUENCE [LARGE SCALE GENOMIC DNA]</scope>
    <source>
        <strain evidence="6 7">B</strain>
    </source>
</reference>
<dbReference type="STRING" id="914234.M2QEI8"/>
<dbReference type="InterPro" id="IPR050346">
    <property type="entry name" value="FMO-like"/>
</dbReference>
<dbReference type="GO" id="GO:0004499">
    <property type="term" value="F:N,N-dimethylaniline monooxygenase activity"/>
    <property type="evidence" value="ECO:0007669"/>
    <property type="project" value="InterPro"/>
</dbReference>
<dbReference type="Pfam" id="PF00743">
    <property type="entry name" value="FMO-like"/>
    <property type="match status" value="2"/>
</dbReference>
<evidence type="ECO:0000313" key="6">
    <source>
        <dbReference type="EMBL" id="EMD35458.1"/>
    </source>
</evidence>
<dbReference type="GO" id="GO:0050660">
    <property type="term" value="F:flavin adenine dinucleotide binding"/>
    <property type="evidence" value="ECO:0007669"/>
    <property type="project" value="InterPro"/>
</dbReference>
<evidence type="ECO:0000256" key="1">
    <source>
        <dbReference type="ARBA" id="ARBA00009183"/>
    </source>
</evidence>
<protein>
    <recommendedName>
        <fullName evidence="8">FAD/NAD(P)-binding domain-containing protein</fullName>
    </recommendedName>
</protein>
<dbReference type="AlphaFoldDB" id="M2QEI8"/>
<dbReference type="Gene3D" id="3.50.50.60">
    <property type="entry name" value="FAD/NAD(P)-binding domain"/>
    <property type="match status" value="2"/>
</dbReference>
<dbReference type="SUPFAM" id="SSF51905">
    <property type="entry name" value="FAD/NAD(P)-binding domain"/>
    <property type="match status" value="2"/>
</dbReference>
<evidence type="ECO:0000256" key="2">
    <source>
        <dbReference type="ARBA" id="ARBA00022630"/>
    </source>
</evidence>
<evidence type="ECO:0000256" key="4">
    <source>
        <dbReference type="ARBA" id="ARBA00022857"/>
    </source>
</evidence>
<dbReference type="OrthoDB" id="66881at2759"/>
<keyword evidence="2" id="KW-0285">Flavoprotein</keyword>
<evidence type="ECO:0000256" key="3">
    <source>
        <dbReference type="ARBA" id="ARBA00022827"/>
    </source>
</evidence>
<gene>
    <name evidence="6" type="ORF">CERSUDRAFT_106812</name>
</gene>
<sequence length="495" mass="55403">MDLPNPALDALISEESAEDVKLICVIGSGPGGLAALKVIVDSPQYKQGLWKPTAFEARDNIGGIWLPAPPTDSPPQTPLYDSLTTNLPHPIMAYPSFSFPPSTFLFPPAAVVQTYLEDYASHFDLMRHIYLQTSVVEVNWDATSSKWNVSTSNGDTSAFDLIIVANGHYHLPRYPETPGHDRWLEARKASHAAWYRHPDNFGETVLVVGAGPSGTDVSADMRAVARCVIQSVTGATPEDREGGAFKVRGRVAEFLDPAEGRVRFEDGTEESGIDYCILATGYQFNFPFFLPTLLRPEVFPSVPPLPRELYNSSYSVFPLARHVFPLVSTFPSTSLAFLGLPVRVAPFPLLEAQARAVLAAFADPERLDKTQEAISVVSRYELLRSKVGDDELAVAKAWHRFEDQQQFDYRDGLHKFAGGEFTGEEWMVPQWVRDMYKRKDVLRREWRLLESTGEAEDWVRGVGEGGEEEWIELMRELLRRADERDTPNGDLKTRL</sequence>
<comment type="similarity">
    <text evidence="1">Belongs to the FMO family.</text>
</comment>
<dbReference type="InterPro" id="IPR000960">
    <property type="entry name" value="Flavin_mOase"/>
</dbReference>
<dbReference type="GO" id="GO:0050661">
    <property type="term" value="F:NADP binding"/>
    <property type="evidence" value="ECO:0007669"/>
    <property type="project" value="InterPro"/>
</dbReference>
<evidence type="ECO:0000256" key="5">
    <source>
        <dbReference type="ARBA" id="ARBA00023002"/>
    </source>
</evidence>
<dbReference type="PRINTS" id="PR00370">
    <property type="entry name" value="FMOXYGENASE"/>
</dbReference>
<dbReference type="Proteomes" id="UP000016930">
    <property type="component" value="Unassembled WGS sequence"/>
</dbReference>
<name>M2QEI8_CERS8</name>
<keyword evidence="7" id="KW-1185">Reference proteome</keyword>